<dbReference type="SUPFAM" id="SSF53098">
    <property type="entry name" value="Ribonuclease H-like"/>
    <property type="match status" value="1"/>
</dbReference>
<evidence type="ECO:0008006" key="4">
    <source>
        <dbReference type="Google" id="ProtNLM"/>
    </source>
</evidence>
<organism evidence="2 3">
    <name type="scientific">Marinicella sediminis</name>
    <dbReference type="NCBI Taxonomy" id="1792834"/>
    <lineage>
        <taxon>Bacteria</taxon>
        <taxon>Pseudomonadati</taxon>
        <taxon>Pseudomonadota</taxon>
        <taxon>Gammaproteobacteria</taxon>
        <taxon>Lysobacterales</taxon>
        <taxon>Marinicellaceae</taxon>
        <taxon>Marinicella</taxon>
    </lineage>
</organism>
<sequence>MSSLLSWKQRLEQDPALVDTSNWVSIEANSLPASKRQGFIKNLKIVSMVCKGEKITDVSKQLNVSTSKISNLMHRTLAGEAHTPPALTSALIPFNRLNKDKRRSSLSRIKSTVGARCSIGHLLNTVPGLNNYLSDTVKLFVKKRKHGENLTPKIFHRKFLQYLRDQNWSSDQYPFDQVRLGYESIRQLFHKLVAKYSLPEMNTCRPVKSNFSNRAYDQVQIDSQTQDIQVSIVISEHGETSPLRLSRMSLFIAIDVATDCILAYKLCLTENPTQHDLLDLLININKRWTPRKLTTPGLSYEPGACLPTALGEYYENAGIGMISLDNALCHHSMTVREYMCNEMGSTIEYGLPAHPKKRNVVEYAFKRINEHIHRFSCTTGSHPNDDKKETLLNSKKPPILTLEALEDVLSVIITHHNSKPQNRLSGHSPLTLLQSHMSNRLIRINHHLAHEIKNPYLREKRVKVCWSSKEKRWPYVHFEKQRYSAPGVLGHHQVKQEIIIKYDFRDIRQIEAVTTDGKKLGILRAPNSWQLCRHNVDLRRYIMKLVDQKLISGKDPLHGLFEYLRTQKELPQKALDLTSMIRNMTDHLPVIPPKNDELYSRNNKPLRQSSKSITWNPQVLSERSPK</sequence>
<proteinExistence type="predicted"/>
<evidence type="ECO:0000313" key="3">
    <source>
        <dbReference type="Proteomes" id="UP001595533"/>
    </source>
</evidence>
<evidence type="ECO:0000256" key="1">
    <source>
        <dbReference type="SAM" id="MobiDB-lite"/>
    </source>
</evidence>
<dbReference type="Gene3D" id="3.30.420.10">
    <property type="entry name" value="Ribonuclease H-like superfamily/Ribonuclease H"/>
    <property type="match status" value="1"/>
</dbReference>
<feature type="compositionally biased region" description="Polar residues" evidence="1">
    <location>
        <begin position="600"/>
        <end position="626"/>
    </location>
</feature>
<evidence type="ECO:0000313" key="2">
    <source>
        <dbReference type="EMBL" id="MFC3193201.1"/>
    </source>
</evidence>
<dbReference type="RefSeq" id="WP_077409883.1">
    <property type="nucleotide sequence ID" value="NZ_JBHRTS010000002.1"/>
</dbReference>
<dbReference type="InterPro" id="IPR036397">
    <property type="entry name" value="RNaseH_sf"/>
</dbReference>
<feature type="region of interest" description="Disordered" evidence="1">
    <location>
        <begin position="592"/>
        <end position="626"/>
    </location>
</feature>
<gene>
    <name evidence="2" type="ORF">ACFODZ_02990</name>
</gene>
<dbReference type="Proteomes" id="UP001595533">
    <property type="component" value="Unassembled WGS sequence"/>
</dbReference>
<protein>
    <recommendedName>
        <fullName evidence="4">Transposase</fullName>
    </recommendedName>
</protein>
<accession>A0ABV7J4W4</accession>
<dbReference type="InterPro" id="IPR012337">
    <property type="entry name" value="RNaseH-like_sf"/>
</dbReference>
<name>A0ABV7J4W4_9GAMM</name>
<reference evidence="3" key="1">
    <citation type="journal article" date="2019" name="Int. J. Syst. Evol. Microbiol.">
        <title>The Global Catalogue of Microorganisms (GCM) 10K type strain sequencing project: providing services to taxonomists for standard genome sequencing and annotation.</title>
        <authorList>
            <consortium name="The Broad Institute Genomics Platform"/>
            <consortium name="The Broad Institute Genome Sequencing Center for Infectious Disease"/>
            <person name="Wu L."/>
            <person name="Ma J."/>
        </authorList>
    </citation>
    <scope>NUCLEOTIDE SEQUENCE [LARGE SCALE GENOMIC DNA]</scope>
    <source>
        <strain evidence="3">KCTC 42953</strain>
    </source>
</reference>
<keyword evidence="3" id="KW-1185">Reference proteome</keyword>
<comment type="caution">
    <text evidence="2">The sequence shown here is derived from an EMBL/GenBank/DDBJ whole genome shotgun (WGS) entry which is preliminary data.</text>
</comment>
<dbReference type="EMBL" id="JBHRTS010000002">
    <property type="protein sequence ID" value="MFC3193201.1"/>
    <property type="molecule type" value="Genomic_DNA"/>
</dbReference>